<name>A0AAW7MHL8_9BURK</name>
<dbReference type="Proteomes" id="UP001172791">
    <property type="component" value="Unassembled WGS sequence"/>
</dbReference>
<evidence type="ECO:0000313" key="1">
    <source>
        <dbReference type="EMBL" id="MDN4572251.1"/>
    </source>
</evidence>
<reference evidence="1" key="1">
    <citation type="submission" date="2018-04" db="EMBL/GenBank/DDBJ databases">
        <authorList>
            <person name="Jy Z."/>
        </authorList>
    </citation>
    <scope>NUCLEOTIDE SEQUENCE</scope>
    <source>
        <strain evidence="2">AS13</strain>
        <strain evidence="1">LA18</strain>
    </source>
</reference>
<keyword evidence="3" id="KW-1185">Reference proteome</keyword>
<evidence type="ECO:0000313" key="4">
    <source>
        <dbReference type="Proteomes" id="UP001172791"/>
    </source>
</evidence>
<sequence>MTGLSRSLIHAKLKAGEIRRPISLSSKVIRRVEAEALTWLTVRFATRTTIVLGTQSTI</sequence>
<dbReference type="AlphaFoldDB" id="A0AAW7MHL8"/>
<dbReference type="EMBL" id="QAID01000027">
    <property type="protein sequence ID" value="MDN4576858.1"/>
    <property type="molecule type" value="Genomic_DNA"/>
</dbReference>
<dbReference type="GO" id="GO:0003677">
    <property type="term" value="F:DNA binding"/>
    <property type="evidence" value="ECO:0007669"/>
    <property type="project" value="UniProtKB-KW"/>
</dbReference>
<dbReference type="Proteomes" id="UP001172788">
    <property type="component" value="Unassembled WGS sequence"/>
</dbReference>
<comment type="caution">
    <text evidence="1">The sequence shown here is derived from an EMBL/GenBank/DDBJ whole genome shotgun (WGS) entry which is preliminary data.</text>
</comment>
<proteinExistence type="predicted"/>
<keyword evidence="1" id="KW-0238">DNA-binding</keyword>
<evidence type="ECO:0000313" key="3">
    <source>
        <dbReference type="Proteomes" id="UP001172788"/>
    </source>
</evidence>
<evidence type="ECO:0000313" key="2">
    <source>
        <dbReference type="EMBL" id="MDN4576858.1"/>
    </source>
</evidence>
<accession>A0AAW7MHL8</accession>
<protein>
    <submittedName>
        <fullName evidence="1">DNA-binding protein</fullName>
    </submittedName>
</protein>
<gene>
    <name evidence="1" type="ORF">DBA34_03065</name>
    <name evidence="2" type="ORF">DBB29_01800</name>
</gene>
<dbReference type="EMBL" id="QAIC01000027">
    <property type="protein sequence ID" value="MDN4572251.1"/>
    <property type="molecule type" value="Genomic_DNA"/>
</dbReference>
<organism evidence="1 4">
    <name type="scientific">Pandoraea cepalis</name>
    <dbReference type="NCBI Taxonomy" id="2508294"/>
    <lineage>
        <taxon>Bacteria</taxon>
        <taxon>Pseudomonadati</taxon>
        <taxon>Pseudomonadota</taxon>
        <taxon>Betaproteobacteria</taxon>
        <taxon>Burkholderiales</taxon>
        <taxon>Burkholderiaceae</taxon>
        <taxon>Pandoraea</taxon>
    </lineage>
</organism>